<dbReference type="CDD" id="cd06170">
    <property type="entry name" value="LuxR_C_like"/>
    <property type="match status" value="1"/>
</dbReference>
<dbReference type="EMBL" id="JBHSKD010000009">
    <property type="protein sequence ID" value="MFC5177147.1"/>
    <property type="molecule type" value="Genomic_DNA"/>
</dbReference>
<name>A0ABW0BJE6_9ACTN</name>
<evidence type="ECO:0000313" key="5">
    <source>
        <dbReference type="Proteomes" id="UP001596087"/>
    </source>
</evidence>
<dbReference type="SUPFAM" id="SSF52540">
    <property type="entry name" value="P-loop containing nucleoside triphosphate hydrolases"/>
    <property type="match status" value="1"/>
</dbReference>
<dbReference type="InterPro" id="IPR011990">
    <property type="entry name" value="TPR-like_helical_dom_sf"/>
</dbReference>
<dbReference type="Pfam" id="PF13424">
    <property type="entry name" value="TPR_12"/>
    <property type="match status" value="1"/>
</dbReference>
<evidence type="ECO:0000259" key="3">
    <source>
        <dbReference type="PROSITE" id="PS50043"/>
    </source>
</evidence>
<dbReference type="PANTHER" id="PTHR16305">
    <property type="entry name" value="TESTICULAR SOLUBLE ADENYLYL CYCLASE"/>
    <property type="match status" value="1"/>
</dbReference>
<dbReference type="InterPro" id="IPR000792">
    <property type="entry name" value="Tscrpt_reg_LuxR_C"/>
</dbReference>
<accession>A0ABW0BJE6</accession>
<proteinExistence type="predicted"/>
<dbReference type="InterPro" id="IPR041664">
    <property type="entry name" value="AAA_16"/>
</dbReference>
<evidence type="ECO:0000256" key="2">
    <source>
        <dbReference type="ARBA" id="ARBA00022840"/>
    </source>
</evidence>
<comment type="caution">
    <text evidence="4">The sequence shown here is derived from an EMBL/GenBank/DDBJ whole genome shotgun (WGS) entry which is preliminary data.</text>
</comment>
<dbReference type="InterPro" id="IPR036388">
    <property type="entry name" value="WH-like_DNA-bd_sf"/>
</dbReference>
<evidence type="ECO:0000313" key="4">
    <source>
        <dbReference type="EMBL" id="MFC5177147.1"/>
    </source>
</evidence>
<keyword evidence="2" id="KW-0067">ATP-binding</keyword>
<dbReference type="RefSeq" id="WP_378589923.1">
    <property type="nucleotide sequence ID" value="NZ_JBHSKD010000009.1"/>
</dbReference>
<organism evidence="4 5">
    <name type="scientific">Nocardioides taihuensis</name>
    <dbReference type="NCBI Taxonomy" id="1835606"/>
    <lineage>
        <taxon>Bacteria</taxon>
        <taxon>Bacillati</taxon>
        <taxon>Actinomycetota</taxon>
        <taxon>Actinomycetes</taxon>
        <taxon>Propionibacteriales</taxon>
        <taxon>Nocardioidaceae</taxon>
        <taxon>Nocardioides</taxon>
    </lineage>
</organism>
<keyword evidence="5" id="KW-1185">Reference proteome</keyword>
<keyword evidence="1" id="KW-0547">Nucleotide-binding</keyword>
<dbReference type="Proteomes" id="UP001596087">
    <property type="component" value="Unassembled WGS sequence"/>
</dbReference>
<evidence type="ECO:0000256" key="1">
    <source>
        <dbReference type="ARBA" id="ARBA00022741"/>
    </source>
</evidence>
<dbReference type="PANTHER" id="PTHR16305:SF35">
    <property type="entry name" value="TRANSCRIPTIONAL ACTIVATOR DOMAIN"/>
    <property type="match status" value="1"/>
</dbReference>
<dbReference type="PROSITE" id="PS50043">
    <property type="entry name" value="HTH_LUXR_2"/>
    <property type="match status" value="1"/>
</dbReference>
<dbReference type="SUPFAM" id="SSF46894">
    <property type="entry name" value="C-terminal effector domain of the bipartite response regulators"/>
    <property type="match status" value="1"/>
</dbReference>
<dbReference type="Pfam" id="PF00196">
    <property type="entry name" value="GerE"/>
    <property type="match status" value="1"/>
</dbReference>
<dbReference type="Pfam" id="PF13191">
    <property type="entry name" value="AAA_16"/>
    <property type="match status" value="1"/>
</dbReference>
<reference evidence="5" key="1">
    <citation type="journal article" date="2019" name="Int. J. Syst. Evol. Microbiol.">
        <title>The Global Catalogue of Microorganisms (GCM) 10K type strain sequencing project: providing services to taxonomists for standard genome sequencing and annotation.</title>
        <authorList>
            <consortium name="The Broad Institute Genomics Platform"/>
            <consortium name="The Broad Institute Genome Sequencing Center for Infectious Disease"/>
            <person name="Wu L."/>
            <person name="Ma J."/>
        </authorList>
    </citation>
    <scope>NUCLEOTIDE SEQUENCE [LARGE SCALE GENOMIC DNA]</scope>
    <source>
        <strain evidence="5">DFY41</strain>
    </source>
</reference>
<dbReference type="Gene3D" id="3.40.50.300">
    <property type="entry name" value="P-loop containing nucleotide triphosphate hydrolases"/>
    <property type="match status" value="1"/>
</dbReference>
<dbReference type="SMART" id="SM00421">
    <property type="entry name" value="HTH_LUXR"/>
    <property type="match status" value="1"/>
</dbReference>
<sequence>MARGDLVGRDAELSTLVRAAHEALAGSSTAALVVGEPGIGKTFLVGVLRDRFEELGGRVLTGRASEFEALPLGLFVDALDDHLRTVGSDTLSELGSEMLAELAVIFPALGSVADLGSHAAPGPDERVGGYVATRALLDLLSRDRPLALVLDDLHWADRSSLELFAFLMRRPPPGRVLLVGSYRPLQVDAELAADVARATYDGRARCVEIQPLDPAEAARLVGTDDVREAQELHRATGGNPFFLLALARTGTPARAAGAGLPPTIARAVTAELDRSGSARTFAEAAAVVGDPFDLDVAIAAAGVTDESGYRAIDQLAERGIIQASEVPRQFAFRHPLVRQAIYDSLPPGQRLALHEQCAAALAARGAAASELAVHVEHAARPGDLEAIAVLTTAARQAAARAPDSAVRWLQTASRMLPSTADAGQRLELVSPLPVLFTALGRPEEAHAAALEALALAEDDTTRVDLTLACVAIEQGLGRYADAHRRLVSALESLGTQGEDAVSLMIAMVVDAFFTRDHDGIRRWTRRAVAEAERLGLPVLAAAANAGSALAHALAGRTEVAEAHLEAALAVLPTLSEHDLSRRLDVLGGITGAELYLDRYEACVEHGARGLAISRATGRAWTAPTLSPSYGTALWVLGRLDESIRHFDASVESTRAGRHPETIAWALFNLAFAQAMAGRIDEALTNGLESLELAERQDDSVISTWAGAVVAVAECEGGHPAAALTTLYRTCGGPDLPNLPGGWRNHLLELAVRCHLALGAVDEAEASAAGARDWAEVVGLPYARSMAHRATAACLVARGDHTRAAEEALTAAEWADSVSARVDAARCRILAGRALAVAGQTERAAELLGAAAASLDGCGAHRFRDEAERELGRLGRRPHRRTARGAGSDGLDSLTAREREIADLVVQRLTNPEIAERIFLSTKTVESHLRNVFRKLDVSSRTELARVVERAPDGS</sequence>
<dbReference type="SUPFAM" id="SSF48452">
    <property type="entry name" value="TPR-like"/>
    <property type="match status" value="1"/>
</dbReference>
<dbReference type="Gene3D" id="1.25.40.10">
    <property type="entry name" value="Tetratricopeptide repeat domain"/>
    <property type="match status" value="2"/>
</dbReference>
<dbReference type="PRINTS" id="PR00038">
    <property type="entry name" value="HTHLUXR"/>
</dbReference>
<protein>
    <submittedName>
        <fullName evidence="4">AAA family ATPase</fullName>
    </submittedName>
</protein>
<gene>
    <name evidence="4" type="ORF">ACFPGP_10720</name>
</gene>
<dbReference type="InterPro" id="IPR016032">
    <property type="entry name" value="Sig_transdc_resp-reg_C-effctor"/>
</dbReference>
<dbReference type="InterPro" id="IPR027417">
    <property type="entry name" value="P-loop_NTPase"/>
</dbReference>
<dbReference type="Gene3D" id="1.10.10.10">
    <property type="entry name" value="Winged helix-like DNA-binding domain superfamily/Winged helix DNA-binding domain"/>
    <property type="match status" value="1"/>
</dbReference>
<feature type="domain" description="HTH luxR-type" evidence="3">
    <location>
        <begin position="886"/>
        <end position="951"/>
    </location>
</feature>